<gene>
    <name evidence="2" type="ordered locus">Terro_0871</name>
</gene>
<dbReference type="RefSeq" id="WP_014784767.1">
    <property type="nucleotide sequence ID" value="NC_018014.1"/>
</dbReference>
<protein>
    <recommendedName>
        <fullName evidence="4">Intracellular sulfur oxidation protein, DsrE/DsrF family</fullName>
    </recommendedName>
</protein>
<organism evidence="2 3">
    <name type="scientific">Terriglobus roseus (strain DSM 18391 / NRRL B-41598 / KBS 63)</name>
    <dbReference type="NCBI Taxonomy" id="926566"/>
    <lineage>
        <taxon>Bacteria</taxon>
        <taxon>Pseudomonadati</taxon>
        <taxon>Acidobacteriota</taxon>
        <taxon>Terriglobia</taxon>
        <taxon>Terriglobales</taxon>
        <taxon>Acidobacteriaceae</taxon>
        <taxon>Terriglobus</taxon>
    </lineage>
</organism>
<reference evidence="2 3" key="1">
    <citation type="submission" date="2012-06" db="EMBL/GenBank/DDBJ databases">
        <title>Complete genome of Terriglobus roseus DSM 18391.</title>
        <authorList>
            <consortium name="US DOE Joint Genome Institute (JGI-PGF)"/>
            <person name="Lucas S."/>
            <person name="Copeland A."/>
            <person name="Lapidus A."/>
            <person name="Glavina del Rio T."/>
            <person name="Dalin E."/>
            <person name="Tice H."/>
            <person name="Bruce D."/>
            <person name="Goodwin L."/>
            <person name="Pitluck S."/>
            <person name="Peters L."/>
            <person name="Mikhailova N."/>
            <person name="Munk A.C.C."/>
            <person name="Kyrpides N."/>
            <person name="Mavromatis K."/>
            <person name="Ivanova N."/>
            <person name="Brettin T."/>
            <person name="Detter J.C."/>
            <person name="Han C."/>
            <person name="Larimer F."/>
            <person name="Land M."/>
            <person name="Hauser L."/>
            <person name="Markowitz V."/>
            <person name="Cheng J.-F."/>
            <person name="Hugenholtz P."/>
            <person name="Woyke T."/>
            <person name="Wu D."/>
            <person name="Brambilla E."/>
            <person name="Klenk H.-P."/>
            <person name="Eisen J.A."/>
        </authorList>
    </citation>
    <scope>NUCLEOTIDE SEQUENCE [LARGE SCALE GENOMIC DNA]</scope>
    <source>
        <strain evidence="3">DSM 18391 / NRRL B-41598 / KBS 63</strain>
    </source>
</reference>
<dbReference type="PANTHER" id="PTHR37691">
    <property type="entry name" value="BLR3518 PROTEIN"/>
    <property type="match status" value="1"/>
</dbReference>
<dbReference type="Proteomes" id="UP000006056">
    <property type="component" value="Chromosome"/>
</dbReference>
<dbReference type="eggNOG" id="COG1416">
    <property type="taxonomic scope" value="Bacteria"/>
</dbReference>
<evidence type="ECO:0008006" key="4">
    <source>
        <dbReference type="Google" id="ProtNLM"/>
    </source>
</evidence>
<feature type="signal peptide" evidence="1">
    <location>
        <begin position="1"/>
        <end position="22"/>
    </location>
</feature>
<dbReference type="KEGG" id="trs:Terro_0871"/>
<evidence type="ECO:0000256" key="1">
    <source>
        <dbReference type="SAM" id="SignalP"/>
    </source>
</evidence>
<dbReference type="EMBL" id="CP003379">
    <property type="protein sequence ID" value="AFL87198.1"/>
    <property type="molecule type" value="Genomic_DNA"/>
</dbReference>
<proteinExistence type="predicted"/>
<sequence>MTRRNWMLSLCTSLLIPAGLLAQTAAPAAAPTIPANRILIHVYSDKPADWQGAVTKANDYMSSAKPGTTLVEILATGDGLKLVDKDNPMQAEVMGSLNKDVSFVACHASMKTHNMGIEQLHSGVGTVPSGGKEMAQRKAEGWTMLEDKTPAAK</sequence>
<evidence type="ECO:0000313" key="3">
    <source>
        <dbReference type="Proteomes" id="UP000006056"/>
    </source>
</evidence>
<dbReference type="AlphaFoldDB" id="I3ZD80"/>
<dbReference type="OrthoDB" id="118472at2"/>
<dbReference type="PANTHER" id="PTHR37691:SF1">
    <property type="entry name" value="BLR3518 PROTEIN"/>
    <property type="match status" value="1"/>
</dbReference>
<name>I3ZD80_TERRK</name>
<dbReference type="Gene3D" id="3.40.1260.10">
    <property type="entry name" value="DsrEFH-like"/>
    <property type="match status" value="1"/>
</dbReference>
<keyword evidence="3" id="KW-1185">Reference proteome</keyword>
<dbReference type="HOGENOM" id="CLU_127515_1_1_0"/>
<dbReference type="SUPFAM" id="SSF75169">
    <property type="entry name" value="DsrEFH-like"/>
    <property type="match status" value="1"/>
</dbReference>
<dbReference type="STRING" id="926566.Terro_0871"/>
<keyword evidence="1" id="KW-0732">Signal</keyword>
<accession>I3ZD80</accession>
<dbReference type="InterPro" id="IPR027396">
    <property type="entry name" value="DsrEFH-like"/>
</dbReference>
<feature type="chain" id="PRO_5003683902" description="Intracellular sulfur oxidation protein, DsrE/DsrF family" evidence="1">
    <location>
        <begin position="23"/>
        <end position="153"/>
    </location>
</feature>
<evidence type="ECO:0000313" key="2">
    <source>
        <dbReference type="EMBL" id="AFL87198.1"/>
    </source>
</evidence>